<feature type="transmembrane region" description="Helical" evidence="5">
    <location>
        <begin position="49"/>
        <end position="66"/>
    </location>
</feature>
<evidence type="ECO:0000313" key="9">
    <source>
        <dbReference type="Proteomes" id="UP000239388"/>
    </source>
</evidence>
<keyword evidence="3 5" id="KW-1133">Transmembrane helix</keyword>
<evidence type="ECO:0000313" key="8">
    <source>
        <dbReference type="EMBL" id="PQO35405.1"/>
    </source>
</evidence>
<protein>
    <recommendedName>
        <fullName evidence="5">NADH-quinone oxidoreductase subunit N</fullName>
        <ecNumber evidence="5">7.1.1.-</ecNumber>
    </recommendedName>
    <alternativeName>
        <fullName evidence="5">NADH dehydrogenase I subunit N</fullName>
    </alternativeName>
    <alternativeName>
        <fullName evidence="5">NDH-1 subunit N</fullName>
    </alternativeName>
</protein>
<dbReference type="GO" id="GO:0048038">
    <property type="term" value="F:quinone binding"/>
    <property type="evidence" value="ECO:0007669"/>
    <property type="project" value="UniProtKB-KW"/>
</dbReference>
<comment type="catalytic activity">
    <reaction evidence="5">
        <text>a quinone + NADH + 5 H(+)(in) = a quinol + NAD(+) + 4 H(+)(out)</text>
        <dbReference type="Rhea" id="RHEA:57888"/>
        <dbReference type="ChEBI" id="CHEBI:15378"/>
        <dbReference type="ChEBI" id="CHEBI:24646"/>
        <dbReference type="ChEBI" id="CHEBI:57540"/>
        <dbReference type="ChEBI" id="CHEBI:57945"/>
        <dbReference type="ChEBI" id="CHEBI:132124"/>
    </reaction>
</comment>
<keyword evidence="5" id="KW-1003">Cell membrane</keyword>
<feature type="transmembrane region" description="Helical" evidence="5">
    <location>
        <begin position="233"/>
        <end position="259"/>
    </location>
</feature>
<feature type="transmembrane region" description="Helical" evidence="5">
    <location>
        <begin position="378"/>
        <end position="400"/>
    </location>
</feature>
<evidence type="ECO:0000256" key="1">
    <source>
        <dbReference type="ARBA" id="ARBA00004127"/>
    </source>
</evidence>
<feature type="transmembrane region" description="Helical" evidence="5">
    <location>
        <begin position="412"/>
        <end position="436"/>
    </location>
</feature>
<comment type="subunit">
    <text evidence="5">NDH-1 is composed of 14 different subunits. Subunits NuoA, H, J, K, L, M, N constitute the membrane sector of the complex.</text>
</comment>
<dbReference type="GO" id="GO:0008137">
    <property type="term" value="F:NADH dehydrogenase (ubiquinone) activity"/>
    <property type="evidence" value="ECO:0007669"/>
    <property type="project" value="InterPro"/>
</dbReference>
<keyword evidence="4 5" id="KW-0472">Membrane</keyword>
<dbReference type="GO" id="GO:0012505">
    <property type="term" value="C:endomembrane system"/>
    <property type="evidence" value="ECO:0007669"/>
    <property type="project" value="UniProtKB-SubCell"/>
</dbReference>
<feature type="transmembrane region" description="Helical" evidence="5">
    <location>
        <begin position="184"/>
        <end position="213"/>
    </location>
</feature>
<dbReference type="Proteomes" id="UP000239388">
    <property type="component" value="Unassembled WGS sequence"/>
</dbReference>
<feature type="transmembrane region" description="Helical" evidence="5">
    <location>
        <begin position="129"/>
        <end position="146"/>
    </location>
</feature>
<feature type="domain" description="NADH:quinone oxidoreductase/Mrp antiporter transmembrane" evidence="7">
    <location>
        <begin position="349"/>
        <end position="497"/>
    </location>
</feature>
<dbReference type="PANTHER" id="PTHR22773">
    <property type="entry name" value="NADH DEHYDROGENASE"/>
    <property type="match status" value="1"/>
</dbReference>
<feature type="transmembrane region" description="Helical" evidence="5">
    <location>
        <begin position="540"/>
        <end position="561"/>
    </location>
</feature>
<dbReference type="Pfam" id="PF00361">
    <property type="entry name" value="Proton_antipo_M"/>
    <property type="match status" value="2"/>
</dbReference>
<dbReference type="RefSeq" id="WP_105354819.1">
    <property type="nucleotide sequence ID" value="NZ_PUIB01000015.1"/>
</dbReference>
<feature type="transmembrane region" description="Helical" evidence="5">
    <location>
        <begin position="271"/>
        <end position="292"/>
    </location>
</feature>
<comment type="caution">
    <text evidence="8">The sequence shown here is derived from an EMBL/GenBank/DDBJ whole genome shotgun (WGS) entry which is preliminary data.</text>
</comment>
<keyword evidence="2 5" id="KW-0812">Transmembrane</keyword>
<dbReference type="GO" id="GO:0005886">
    <property type="term" value="C:plasma membrane"/>
    <property type="evidence" value="ECO:0007669"/>
    <property type="project" value="UniProtKB-SubCell"/>
</dbReference>
<organism evidence="8 9">
    <name type="scientific">Blastopirellula marina</name>
    <dbReference type="NCBI Taxonomy" id="124"/>
    <lineage>
        <taxon>Bacteria</taxon>
        <taxon>Pseudomonadati</taxon>
        <taxon>Planctomycetota</taxon>
        <taxon>Planctomycetia</taxon>
        <taxon>Pirellulales</taxon>
        <taxon>Pirellulaceae</taxon>
        <taxon>Blastopirellula</taxon>
    </lineage>
</organism>
<reference evidence="8 9" key="1">
    <citation type="submission" date="2018-02" db="EMBL/GenBank/DDBJ databases">
        <title>Comparative genomes isolates from brazilian mangrove.</title>
        <authorList>
            <person name="Araujo J.E."/>
            <person name="Taketani R.G."/>
            <person name="Silva M.C.P."/>
            <person name="Loureco M.V."/>
            <person name="Andreote F.D."/>
        </authorList>
    </citation>
    <scope>NUCLEOTIDE SEQUENCE [LARGE SCALE GENOMIC DNA]</scope>
    <source>
        <strain evidence="8 9">NAP PRIS-MGV</strain>
    </source>
</reference>
<evidence type="ECO:0000259" key="7">
    <source>
        <dbReference type="Pfam" id="PF00361"/>
    </source>
</evidence>
<feature type="transmembrane region" description="Helical" evidence="5">
    <location>
        <begin position="20"/>
        <end position="37"/>
    </location>
</feature>
<evidence type="ECO:0000256" key="3">
    <source>
        <dbReference type="ARBA" id="ARBA00022989"/>
    </source>
</evidence>
<dbReference type="HAMAP" id="MF_00445">
    <property type="entry name" value="NDH1_NuoN_1"/>
    <property type="match status" value="1"/>
</dbReference>
<dbReference type="OrthoDB" id="9807568at2"/>
<comment type="similarity">
    <text evidence="5">Belongs to the complex I subunit 2 family.</text>
</comment>
<name>A0A2S8FTA5_9BACT</name>
<keyword evidence="5" id="KW-0830">Ubiquinone</keyword>
<comment type="subcellular location">
    <subcellularLocation>
        <location evidence="5">Cell membrane</location>
        <topology evidence="5">Multi-pass membrane protein</topology>
    </subcellularLocation>
    <subcellularLocation>
        <location evidence="1">Endomembrane system</location>
        <topology evidence="1">Multi-pass membrane protein</topology>
    </subcellularLocation>
    <subcellularLocation>
        <location evidence="6">Membrane</location>
        <topology evidence="6">Multi-pass membrane protein</topology>
    </subcellularLocation>
</comment>
<dbReference type="GO" id="GO:0042773">
    <property type="term" value="P:ATP synthesis coupled electron transport"/>
    <property type="evidence" value="ECO:0007669"/>
    <property type="project" value="InterPro"/>
</dbReference>
<keyword evidence="5" id="KW-1278">Translocase</keyword>
<evidence type="ECO:0000256" key="2">
    <source>
        <dbReference type="ARBA" id="ARBA00022692"/>
    </source>
</evidence>
<keyword evidence="5" id="KW-0874">Quinone</keyword>
<feature type="transmembrane region" description="Helical" evidence="5">
    <location>
        <begin position="457"/>
        <end position="479"/>
    </location>
</feature>
<dbReference type="GO" id="GO:0050136">
    <property type="term" value="F:NADH dehydrogenase (quinone) (non-electrogenic) activity"/>
    <property type="evidence" value="ECO:0007669"/>
    <property type="project" value="UniProtKB-UniRule"/>
</dbReference>
<gene>
    <name evidence="5" type="primary">nuoN</name>
    <name evidence="8" type="ORF">C5Y98_13650</name>
</gene>
<sequence length="579" mass="61867">MFYELIEQLRIDTLQQSLPLIGAELTLTIAILLILLCRMLPALEKIDSVWLGIVGVTAALIALRPFQPWSVGPDGMAPVAMGQLESTETFTGMLTHDGFAIAIKALLLFFLLLFFLLTKITRLSPRYDSADFVVLALGSTLGMFMMSSANHMIMIFMGVEMASVPSYALVALQRRNKKASEAALKYAVYGAGAAGVMLYGISLLCGVLNSAHLPTMASRLNELLASEPSGSELLILALGGLMLGVGLSFKLSAFPFHFWCPDVFEGATSEVNAFLSVASKAAALALLVRVAIGFTALPAQPDQVALQAGPAIEQAALVNPDVQLVNFVANDAAPKEAKPGDSMGPARKFVCLVIALIAIVTCTFGNLAAYAQTNIKRLFAYSTIAHAGYMMMAVPAAIAVAEVDKDAARQAIAYLGLYAVIYLFMNLGAFAAVAFVRQAIGSDEIKDYAGMLRRGPTVAICLTLILVSLIGLPPLAGFIGKFAVFAAIAQAWTMTSAPFLMVLLIVGGLNTAISLFYYLRIAKVMTIDSESDDTAPMQQSIGMIQNGYLVLVTAPLVLLMFNWDFLNAWLLEAVSQIIT</sequence>
<accession>A0A2S8FTA5</accession>
<keyword evidence="5" id="KW-0813">Transport</keyword>
<keyword evidence="5" id="KW-0520">NAD</keyword>
<dbReference type="InterPro" id="IPR001750">
    <property type="entry name" value="ND/Mrp_TM"/>
</dbReference>
<comment type="function">
    <text evidence="5">NDH-1 shuttles electrons from NADH, via FMN and iron-sulfur (Fe-S) centers, to quinones in the respiratory chain. The immediate electron acceptor for the enzyme in this species is believed to be ubiquinone. Couples the redox reaction to proton translocation (for every two electrons transferred, four hydrogen ions are translocated across the cytoplasmic membrane), and thus conserves the redox energy in a proton gradient.</text>
</comment>
<dbReference type="EMBL" id="PUIB01000015">
    <property type="protein sequence ID" value="PQO35405.1"/>
    <property type="molecule type" value="Genomic_DNA"/>
</dbReference>
<dbReference type="InterPro" id="IPR010096">
    <property type="entry name" value="NADH-Q_OxRdtase_suN/2"/>
</dbReference>
<evidence type="ECO:0000256" key="4">
    <source>
        <dbReference type="ARBA" id="ARBA00023136"/>
    </source>
</evidence>
<dbReference type="AlphaFoldDB" id="A0A2S8FTA5"/>
<feature type="transmembrane region" description="Helical" evidence="5">
    <location>
        <begin position="98"/>
        <end position="117"/>
    </location>
</feature>
<proteinExistence type="inferred from homology"/>
<evidence type="ECO:0000256" key="5">
    <source>
        <dbReference type="HAMAP-Rule" id="MF_00445"/>
    </source>
</evidence>
<feature type="transmembrane region" description="Helical" evidence="5">
    <location>
        <begin position="152"/>
        <end position="172"/>
    </location>
</feature>
<feature type="domain" description="NADH:quinone oxidoreductase/Mrp antiporter transmembrane" evidence="7">
    <location>
        <begin position="149"/>
        <end position="292"/>
    </location>
</feature>
<evidence type="ECO:0000256" key="6">
    <source>
        <dbReference type="RuleBase" id="RU000320"/>
    </source>
</evidence>
<dbReference type="EC" id="7.1.1.-" evidence="5"/>
<feature type="transmembrane region" description="Helical" evidence="5">
    <location>
        <begin position="499"/>
        <end position="519"/>
    </location>
</feature>
<feature type="transmembrane region" description="Helical" evidence="5">
    <location>
        <begin position="349"/>
        <end position="371"/>
    </location>
</feature>